<accession>A0A6F8YMY4</accession>
<gene>
    <name evidence="2" type="ORF">Psuf_047830</name>
</gene>
<evidence type="ECO:0000313" key="2">
    <source>
        <dbReference type="EMBL" id="BCB87470.1"/>
    </source>
</evidence>
<reference evidence="2 3" key="2">
    <citation type="submission" date="2020-03" db="EMBL/GenBank/DDBJ databases">
        <authorList>
            <person name="Ichikawa N."/>
            <person name="Kimura A."/>
            <person name="Kitahashi Y."/>
            <person name="Uohara A."/>
        </authorList>
    </citation>
    <scope>NUCLEOTIDE SEQUENCE [LARGE SCALE GENOMIC DNA]</scope>
    <source>
        <strain evidence="2 3">NBRC 105367</strain>
    </source>
</reference>
<dbReference type="EMBL" id="AP022871">
    <property type="protein sequence ID" value="BCB87470.1"/>
    <property type="molecule type" value="Genomic_DNA"/>
</dbReference>
<feature type="region of interest" description="Disordered" evidence="1">
    <location>
        <begin position="1"/>
        <end position="27"/>
    </location>
</feature>
<evidence type="ECO:0000256" key="1">
    <source>
        <dbReference type="SAM" id="MobiDB-lite"/>
    </source>
</evidence>
<organism evidence="2 3">
    <name type="scientific">Phytohabitans suffuscus</name>
    <dbReference type="NCBI Taxonomy" id="624315"/>
    <lineage>
        <taxon>Bacteria</taxon>
        <taxon>Bacillati</taxon>
        <taxon>Actinomycetota</taxon>
        <taxon>Actinomycetes</taxon>
        <taxon>Micromonosporales</taxon>
        <taxon>Micromonosporaceae</taxon>
    </lineage>
</organism>
<dbReference type="KEGG" id="psuu:Psuf_047830"/>
<name>A0A6F8YMY4_9ACTN</name>
<sequence length="184" mass="19432">MWPARTSGQVPERAPAEAGSCTRAMSTGSAEARTVEASCSPAPMTCSTVCFDVPEPAGEVSLSGVKRGSPMPAMVRPATLATELSSTMALDWRATALPVAAESWLPRMKTYGTLSRPIEPTYDASGSLPQSVMSPVSITASMPNCSTIVRISGHALGFRCRSETCRMRVVPSSGWYTGRVETVV</sequence>
<dbReference type="AlphaFoldDB" id="A0A6F8YMY4"/>
<evidence type="ECO:0000313" key="3">
    <source>
        <dbReference type="Proteomes" id="UP000503011"/>
    </source>
</evidence>
<protein>
    <submittedName>
        <fullName evidence="2">Uncharacterized protein</fullName>
    </submittedName>
</protein>
<reference evidence="2 3" key="1">
    <citation type="submission" date="2020-03" db="EMBL/GenBank/DDBJ databases">
        <title>Whole genome shotgun sequence of Phytohabitans suffuscus NBRC 105367.</title>
        <authorList>
            <person name="Komaki H."/>
            <person name="Tamura T."/>
        </authorList>
    </citation>
    <scope>NUCLEOTIDE SEQUENCE [LARGE SCALE GENOMIC DNA]</scope>
    <source>
        <strain evidence="2 3">NBRC 105367</strain>
    </source>
</reference>
<dbReference type="Proteomes" id="UP000503011">
    <property type="component" value="Chromosome"/>
</dbReference>
<proteinExistence type="predicted"/>
<keyword evidence="3" id="KW-1185">Reference proteome</keyword>